<dbReference type="Proteomes" id="UP001566132">
    <property type="component" value="Unassembled WGS sequence"/>
</dbReference>
<proteinExistence type="predicted"/>
<dbReference type="SUPFAM" id="SSF52047">
    <property type="entry name" value="RNI-like"/>
    <property type="match status" value="1"/>
</dbReference>
<name>A0ABD1F9T3_HYPHA</name>
<dbReference type="SUPFAM" id="SSF81383">
    <property type="entry name" value="F-box domain"/>
    <property type="match status" value="1"/>
</dbReference>
<dbReference type="Gene3D" id="3.80.10.10">
    <property type="entry name" value="Ribonuclease Inhibitor"/>
    <property type="match status" value="1"/>
</dbReference>
<gene>
    <name evidence="2" type="ORF">ABEB36_003492</name>
</gene>
<evidence type="ECO:0000259" key="1">
    <source>
        <dbReference type="Pfam" id="PF12937"/>
    </source>
</evidence>
<sequence length="344" mass="40318">MSGFGLLNEPFYAQNVLRLVFPYLKKRDKLKCARVCRLWHMIAIHNGLYASMSFCNRNMKYEYLIQRLEYYGTEHLTLKQCYFVVKGKAPNCSISLPRLKTLHIEKCCGFIIHFLISISPNLEELKTLPFNSSVSLRNAANMNYSCLRKASSQVPYTFESIESFSIKFCILTKQYTQLMESCVNLSKLDLVCCLKWNPIKLSNLNRLVTLNLIHCDIHENLEQALSQCSNLKYLTIAPHGKFDVFAELRSNSIILKCAHRLGHRLKKFTWGFTAEYRERICRLYATILRRRIPKKWIRNIRGIPIVLSEFQPGFFIKIELLEKYLKQQNWSASVKICKQFKIEK</sequence>
<accession>A0ABD1F9T3</accession>
<reference evidence="2 3" key="1">
    <citation type="submission" date="2024-05" db="EMBL/GenBank/DDBJ databases">
        <title>Genetic variation in Jamaican populations of the coffee berry borer (Hypothenemus hampei).</title>
        <authorList>
            <person name="Errbii M."/>
            <person name="Myrie A."/>
        </authorList>
    </citation>
    <scope>NUCLEOTIDE SEQUENCE [LARGE SCALE GENOMIC DNA]</scope>
    <source>
        <strain evidence="2">JA-Hopewell-2020-01-JO</strain>
        <tissue evidence="2">Whole body</tissue>
    </source>
</reference>
<dbReference type="AlphaFoldDB" id="A0ABD1F9T3"/>
<dbReference type="EMBL" id="JBDJPC010000002">
    <property type="protein sequence ID" value="KAL1514198.1"/>
    <property type="molecule type" value="Genomic_DNA"/>
</dbReference>
<evidence type="ECO:0000313" key="2">
    <source>
        <dbReference type="EMBL" id="KAL1514198.1"/>
    </source>
</evidence>
<dbReference type="Pfam" id="PF12937">
    <property type="entry name" value="F-box-like"/>
    <property type="match status" value="1"/>
</dbReference>
<organism evidence="2 3">
    <name type="scientific">Hypothenemus hampei</name>
    <name type="common">Coffee berry borer</name>
    <dbReference type="NCBI Taxonomy" id="57062"/>
    <lineage>
        <taxon>Eukaryota</taxon>
        <taxon>Metazoa</taxon>
        <taxon>Ecdysozoa</taxon>
        <taxon>Arthropoda</taxon>
        <taxon>Hexapoda</taxon>
        <taxon>Insecta</taxon>
        <taxon>Pterygota</taxon>
        <taxon>Neoptera</taxon>
        <taxon>Endopterygota</taxon>
        <taxon>Coleoptera</taxon>
        <taxon>Polyphaga</taxon>
        <taxon>Cucujiformia</taxon>
        <taxon>Curculionidae</taxon>
        <taxon>Scolytinae</taxon>
        <taxon>Hypothenemus</taxon>
    </lineage>
</organism>
<feature type="domain" description="F-box" evidence="1">
    <location>
        <begin position="16"/>
        <end position="54"/>
    </location>
</feature>
<dbReference type="InterPro" id="IPR001810">
    <property type="entry name" value="F-box_dom"/>
</dbReference>
<protein>
    <recommendedName>
        <fullName evidence="1">F-box domain-containing protein</fullName>
    </recommendedName>
</protein>
<keyword evidence="3" id="KW-1185">Reference proteome</keyword>
<evidence type="ECO:0000313" key="3">
    <source>
        <dbReference type="Proteomes" id="UP001566132"/>
    </source>
</evidence>
<dbReference type="InterPro" id="IPR032675">
    <property type="entry name" value="LRR_dom_sf"/>
</dbReference>
<dbReference type="Gene3D" id="1.20.1280.50">
    <property type="match status" value="1"/>
</dbReference>
<dbReference type="InterPro" id="IPR036047">
    <property type="entry name" value="F-box-like_dom_sf"/>
</dbReference>
<comment type="caution">
    <text evidence="2">The sequence shown here is derived from an EMBL/GenBank/DDBJ whole genome shotgun (WGS) entry which is preliminary data.</text>
</comment>